<dbReference type="PROSITE" id="PS00383">
    <property type="entry name" value="TYR_PHOSPHATASE_1"/>
    <property type="match status" value="1"/>
</dbReference>
<dbReference type="Proteomes" id="UP000076574">
    <property type="component" value="Unassembled WGS sequence"/>
</dbReference>
<dbReference type="EMBL" id="LVYV01000019">
    <property type="protein sequence ID" value="KZD22614.1"/>
    <property type="molecule type" value="Genomic_DNA"/>
</dbReference>
<evidence type="ECO:0000313" key="1">
    <source>
        <dbReference type="EMBL" id="KZD22614.1"/>
    </source>
</evidence>
<evidence type="ECO:0008006" key="3">
    <source>
        <dbReference type="Google" id="ProtNLM"/>
    </source>
</evidence>
<dbReference type="OrthoDB" id="9794527at2"/>
<comment type="caution">
    <text evidence="1">The sequence shown here is derived from an EMBL/GenBank/DDBJ whole genome shotgun (WGS) entry which is preliminary data.</text>
</comment>
<name>A0A163YV68_9BRAD</name>
<dbReference type="Gene3D" id="3.90.190.10">
    <property type="entry name" value="Protein tyrosine phosphatase superfamily"/>
    <property type="match status" value="1"/>
</dbReference>
<organism evidence="1 2">
    <name type="scientific">Tardiphaga robiniae</name>
    <dbReference type="NCBI Taxonomy" id="943830"/>
    <lineage>
        <taxon>Bacteria</taxon>
        <taxon>Pseudomonadati</taxon>
        <taxon>Pseudomonadota</taxon>
        <taxon>Alphaproteobacteria</taxon>
        <taxon>Hyphomicrobiales</taxon>
        <taxon>Nitrobacteraceae</taxon>
        <taxon>Tardiphaga</taxon>
    </lineage>
</organism>
<reference evidence="1 2" key="1">
    <citation type="submission" date="2016-03" db="EMBL/GenBank/DDBJ databases">
        <title>Microsymbionts genomes from the relict species Vavilovia formosa (Stev.) Fed.</title>
        <authorList>
            <person name="Kopat V."/>
            <person name="Chirak E."/>
            <person name="Kimeklis A."/>
            <person name="Andronov E."/>
        </authorList>
    </citation>
    <scope>NUCLEOTIDE SEQUENCE [LARGE SCALE GENOMIC DNA]</scope>
    <source>
        <strain evidence="1 2">Vaf07</strain>
    </source>
</reference>
<dbReference type="AlphaFoldDB" id="A0A163YV68"/>
<protein>
    <recommendedName>
        <fullName evidence="3">Tyrosine protein phosphatase</fullName>
    </recommendedName>
</protein>
<sequence>MIYVSSLGGLVAVADSLPSFDLLTLLSPAASERDWSGLARERHVELTFHDIVEVTPDLIVPDAEVVDAILEFGRGSIAERPMLIHCWAGISRSSAAAYAIACDRNPGYETAIADELRKRSPYVTPNRLMVQLADKQLRREGRMVEAIARIGRGADAFEGEPYQLPLNWPI</sequence>
<dbReference type="SUPFAM" id="SSF52799">
    <property type="entry name" value="(Phosphotyrosine protein) phosphatases II"/>
    <property type="match status" value="1"/>
</dbReference>
<proteinExistence type="predicted"/>
<accession>A0A163YV68</accession>
<gene>
    <name evidence="1" type="ORF">A4A58_29115</name>
</gene>
<dbReference type="RefSeq" id="WP_068734361.1">
    <property type="nucleotide sequence ID" value="NZ_LVYV01000019.1"/>
</dbReference>
<keyword evidence="2" id="KW-1185">Reference proteome</keyword>
<dbReference type="STRING" id="943830.A4A58_29115"/>
<evidence type="ECO:0000313" key="2">
    <source>
        <dbReference type="Proteomes" id="UP000076574"/>
    </source>
</evidence>
<dbReference type="InterPro" id="IPR016130">
    <property type="entry name" value="Tyr_Pase_AS"/>
</dbReference>
<dbReference type="InterPro" id="IPR029021">
    <property type="entry name" value="Prot-tyrosine_phosphatase-like"/>
</dbReference>